<feature type="transmembrane region" description="Helical" evidence="1">
    <location>
        <begin position="208"/>
        <end position="226"/>
    </location>
</feature>
<dbReference type="GO" id="GO:0016787">
    <property type="term" value="F:hydrolase activity"/>
    <property type="evidence" value="ECO:0007669"/>
    <property type="project" value="UniProtKB-KW"/>
</dbReference>
<proteinExistence type="predicted"/>
<dbReference type="Pfam" id="PF04307">
    <property type="entry name" value="YdjM"/>
    <property type="match status" value="2"/>
</dbReference>
<sequence>MGQTHVLSGGVAWLAAAPLLSREELLGSHALSLSSSQLIAGAVVAAGAGLLPDIDHPSGRIANTLGPLTKTLCRWVSRLSGGHRHATHSLLFAVAMGILMGLLAEHFRYGWWAALFVLVGFGLRGLGLDFKGHDVWSGLKDCLTAGIAVYLMRDLDMGFAGYAVTIGALAHLLGDCLTPRGCPLLWPVNWRMETVLVPRTNGTVERKVVVPVLFCAAVILTTGTLVGDDPFLWFGRIPTG</sequence>
<dbReference type="EMBL" id="FAOZ01000003">
    <property type="protein sequence ID" value="CUU54699.1"/>
    <property type="molecule type" value="Genomic_DNA"/>
</dbReference>
<dbReference type="PANTHER" id="PTHR35531">
    <property type="entry name" value="INNER MEMBRANE PROTEIN YBCI-RELATED"/>
    <property type="match status" value="1"/>
</dbReference>
<dbReference type="PANTHER" id="PTHR35531:SF1">
    <property type="entry name" value="INNER MEMBRANE PROTEIN YBCI-RELATED"/>
    <property type="match status" value="1"/>
</dbReference>
<dbReference type="InterPro" id="IPR007404">
    <property type="entry name" value="YdjM-like"/>
</dbReference>
<gene>
    <name evidence="2" type="ORF">Ga0074812_103189</name>
</gene>
<feature type="transmembrane region" description="Helical" evidence="1">
    <location>
        <begin position="86"/>
        <end position="103"/>
    </location>
</feature>
<dbReference type="AlphaFoldDB" id="A0A0S4QGC4"/>
<dbReference type="RefSeq" id="WP_091272467.1">
    <property type="nucleotide sequence ID" value="NZ_FAOZ01000003.1"/>
</dbReference>
<keyword evidence="3" id="KW-1185">Reference proteome</keyword>
<evidence type="ECO:0000313" key="3">
    <source>
        <dbReference type="Proteomes" id="UP000198802"/>
    </source>
</evidence>
<dbReference type="Proteomes" id="UP000198802">
    <property type="component" value="Unassembled WGS sequence"/>
</dbReference>
<protein>
    <submittedName>
        <fullName evidence="2">LexA-binding, inner membrane-associated putative hydrolase</fullName>
    </submittedName>
</protein>
<evidence type="ECO:0000313" key="2">
    <source>
        <dbReference type="EMBL" id="CUU54699.1"/>
    </source>
</evidence>
<keyword evidence="1" id="KW-1133">Transmembrane helix</keyword>
<keyword evidence="2" id="KW-0378">Hydrolase</keyword>
<keyword evidence="1" id="KW-0472">Membrane</keyword>
<accession>A0A0S4QGC4</accession>
<evidence type="ECO:0000256" key="1">
    <source>
        <dbReference type="SAM" id="Phobius"/>
    </source>
</evidence>
<feature type="transmembrane region" description="Helical" evidence="1">
    <location>
        <begin position="109"/>
        <end position="127"/>
    </location>
</feature>
<keyword evidence="1" id="KW-0812">Transmembrane</keyword>
<reference evidence="3" key="1">
    <citation type="submission" date="2015-11" db="EMBL/GenBank/DDBJ databases">
        <authorList>
            <person name="Varghese N."/>
        </authorList>
    </citation>
    <scope>NUCLEOTIDE SEQUENCE [LARGE SCALE GENOMIC DNA]</scope>
    <source>
        <strain evidence="3">DSM 45899</strain>
    </source>
</reference>
<name>A0A0S4QGC4_9ACTN</name>
<organism evidence="2 3">
    <name type="scientific">Parafrankia irregularis</name>
    <dbReference type="NCBI Taxonomy" id="795642"/>
    <lineage>
        <taxon>Bacteria</taxon>
        <taxon>Bacillati</taxon>
        <taxon>Actinomycetota</taxon>
        <taxon>Actinomycetes</taxon>
        <taxon>Frankiales</taxon>
        <taxon>Frankiaceae</taxon>
        <taxon>Parafrankia</taxon>
    </lineage>
</organism>